<dbReference type="OrthoDB" id="1044435at2759"/>
<organism evidence="5 6">
    <name type="scientific">Plasmodiophora brassicae</name>
    <name type="common">Clubroot disease agent</name>
    <dbReference type="NCBI Taxonomy" id="37360"/>
    <lineage>
        <taxon>Eukaryota</taxon>
        <taxon>Sar</taxon>
        <taxon>Rhizaria</taxon>
        <taxon>Endomyxa</taxon>
        <taxon>Phytomyxea</taxon>
        <taxon>Plasmodiophorida</taxon>
        <taxon>Plasmodiophoridae</taxon>
        <taxon>Plasmodiophora</taxon>
    </lineage>
</organism>
<evidence type="ECO:0000256" key="2">
    <source>
        <dbReference type="ARBA" id="ARBA00022679"/>
    </source>
</evidence>
<feature type="domain" description="Gamma-glutamylcyclotransferase AIG2-like" evidence="4">
    <location>
        <begin position="4"/>
        <end position="84"/>
    </location>
</feature>
<accession>A0A0G4IN87</accession>
<dbReference type="Proteomes" id="UP000039324">
    <property type="component" value="Unassembled WGS sequence"/>
</dbReference>
<dbReference type="InterPro" id="IPR036568">
    <property type="entry name" value="GGCT-like_sf"/>
</dbReference>
<evidence type="ECO:0000259" key="4">
    <source>
        <dbReference type="Pfam" id="PF06094"/>
    </source>
</evidence>
<evidence type="ECO:0000313" key="5">
    <source>
        <dbReference type="EMBL" id="CEO96629.1"/>
    </source>
</evidence>
<comment type="similarity">
    <text evidence="1">Belongs to the gamma-glutamylcyclotransferase family.</text>
</comment>
<keyword evidence="6" id="KW-1185">Reference proteome</keyword>
<dbReference type="Gene3D" id="3.10.490.10">
    <property type="entry name" value="Gamma-glutamyl cyclotransferase-like"/>
    <property type="match status" value="1"/>
</dbReference>
<dbReference type="PANTHER" id="PTHR31544">
    <property type="entry name" value="AIG2-LIKE PROTEIN D"/>
    <property type="match status" value="1"/>
</dbReference>
<evidence type="ECO:0000256" key="1">
    <source>
        <dbReference type="ARBA" id="ARBA00008861"/>
    </source>
</evidence>
<dbReference type="SUPFAM" id="SSF110857">
    <property type="entry name" value="Gamma-glutamyl cyclotransferase-like"/>
    <property type="match status" value="1"/>
</dbReference>
<dbReference type="CDD" id="cd06661">
    <property type="entry name" value="GGCT_like"/>
    <property type="match status" value="1"/>
</dbReference>
<keyword evidence="2" id="KW-0808">Transferase</keyword>
<dbReference type="GO" id="GO:0016740">
    <property type="term" value="F:transferase activity"/>
    <property type="evidence" value="ECO:0007669"/>
    <property type="project" value="UniProtKB-KW"/>
</dbReference>
<evidence type="ECO:0000313" key="6">
    <source>
        <dbReference type="Proteomes" id="UP000039324"/>
    </source>
</evidence>
<dbReference type="InterPro" id="IPR009288">
    <property type="entry name" value="AIG2-like_dom"/>
</dbReference>
<dbReference type="EMBL" id="CDSF01000068">
    <property type="protein sequence ID" value="CEO96629.1"/>
    <property type="molecule type" value="Genomic_DNA"/>
</dbReference>
<evidence type="ECO:0000256" key="3">
    <source>
        <dbReference type="ARBA" id="ARBA00030602"/>
    </source>
</evidence>
<gene>
    <name evidence="5" type="ORF">PBRA_005238</name>
</gene>
<protein>
    <recommendedName>
        <fullName evidence="3">Putative gamma-glutamylcyclotransferase</fullName>
    </recommendedName>
</protein>
<dbReference type="InterPro" id="IPR045038">
    <property type="entry name" value="AIG2-like"/>
</dbReference>
<sequence>MSALFVYGTLMCPEVLRCLIGRIPGHRAASVPGLQRYALRDMIYPVVVPEADATTDGLLLLDLTLEEMVVLDEFEGDGYNRVELRPDQCHACGIPPEPAPSVYIGTDALAARIDESVEWSLDDFRRLHLATYLEEMACQ</sequence>
<dbReference type="PANTHER" id="PTHR31544:SF2">
    <property type="entry name" value="AIG2-LIKE PROTEIN D"/>
    <property type="match status" value="1"/>
</dbReference>
<dbReference type="InterPro" id="IPR013024">
    <property type="entry name" value="GGCT-like"/>
</dbReference>
<proteinExistence type="inferred from homology"/>
<reference evidence="5 6" key="1">
    <citation type="submission" date="2015-02" db="EMBL/GenBank/DDBJ databases">
        <authorList>
            <person name="Chooi Y.-H."/>
        </authorList>
    </citation>
    <scope>NUCLEOTIDE SEQUENCE [LARGE SCALE GENOMIC DNA]</scope>
    <source>
        <strain evidence="5">E3</strain>
    </source>
</reference>
<dbReference type="AlphaFoldDB" id="A0A0G4IN87"/>
<name>A0A0G4IN87_PLABS</name>
<dbReference type="Pfam" id="PF06094">
    <property type="entry name" value="GGACT"/>
    <property type="match status" value="1"/>
</dbReference>